<name>A0A2N9X644_9NEIS</name>
<evidence type="ECO:0000256" key="7">
    <source>
        <dbReference type="ARBA" id="ARBA00023136"/>
    </source>
</evidence>
<organism evidence="10 11">
    <name type="scientific">Snodgrassella alvi</name>
    <dbReference type="NCBI Taxonomy" id="1196083"/>
    <lineage>
        <taxon>Bacteria</taxon>
        <taxon>Pseudomonadati</taxon>
        <taxon>Pseudomonadota</taxon>
        <taxon>Betaproteobacteria</taxon>
        <taxon>Neisseriales</taxon>
        <taxon>Neisseriaceae</taxon>
        <taxon>Snodgrassella</taxon>
    </lineage>
</organism>
<evidence type="ECO:0000256" key="2">
    <source>
        <dbReference type="ARBA" id="ARBA00022475"/>
    </source>
</evidence>
<dbReference type="GO" id="GO:0016763">
    <property type="term" value="F:pentosyltransferase activity"/>
    <property type="evidence" value="ECO:0007669"/>
    <property type="project" value="TreeGrafter"/>
</dbReference>
<feature type="transmembrane region" description="Helical" evidence="8">
    <location>
        <begin position="99"/>
        <end position="116"/>
    </location>
</feature>
<proteinExistence type="predicted"/>
<keyword evidence="3" id="KW-0328">Glycosyltransferase</keyword>
<evidence type="ECO:0000256" key="5">
    <source>
        <dbReference type="ARBA" id="ARBA00022692"/>
    </source>
</evidence>
<evidence type="ECO:0000256" key="1">
    <source>
        <dbReference type="ARBA" id="ARBA00004651"/>
    </source>
</evidence>
<dbReference type="AlphaFoldDB" id="A0A2N9X644"/>
<keyword evidence="7 8" id="KW-0472">Membrane</keyword>
<reference evidence="10" key="1">
    <citation type="journal article" date="2017" name="MBio">
        <title>Type VI secretion-mediated competition in the bee gut microbiome.</title>
        <authorList>
            <person name="Steele M.I."/>
            <person name="Kwong W.K."/>
            <person name="Powell J.E."/>
            <person name="Whiteley M."/>
            <person name="Moran N.A."/>
        </authorList>
    </citation>
    <scope>NUCLEOTIDE SEQUENCE [LARGE SCALE GENOMIC DNA]</scope>
    <source>
        <strain evidence="10">WkB273</strain>
    </source>
</reference>
<evidence type="ECO:0000256" key="6">
    <source>
        <dbReference type="ARBA" id="ARBA00022989"/>
    </source>
</evidence>
<evidence type="ECO:0000256" key="8">
    <source>
        <dbReference type="SAM" id="Phobius"/>
    </source>
</evidence>
<sequence length="491" mass="56791">MSSKPFSVRLPWWLALYFIIWAVLPFILSASYPLDVPEGIYWGREWQWGYYKHPPLSSWVLYSFYNLFGHIGPYILSQCTIALSLWLAYLFGRELMSPARAFLGSLFLLAVFYYTWPSLEFNHNIAQMPVWLGLVYTFYLAIRKNHWRYWLIFGFIAGAGMLVKYTVAVLIFTMLLYSLCTSYRRLWCTPKPWLAMLLALMVFAPNVYWLIQHDWLPLTYASARSAEDASRNGHLAALGYLGTQLINHLPLLLILLCNRTRLSLRTPAQILHQSDWRFLLWMGLMPTLLLVGAGLIFGLGLRDMWGMPMWGLSGLIIVALIPEQVFTLKKCSLLKGIAIWALLVTILMAIYVEFGARIRHKPSRMDWPQQALATQADMQWQTFSSCKLDSVTGSDWIVLLVASYSEFSPSVMVSGDAAYSPWMNAERLHQHGTLAIWPANEQPNLPWLQTLNQQPDMVMKQGEWFIRWTKLPEREPLKVIWQAYIPKKCLK</sequence>
<evidence type="ECO:0000259" key="9">
    <source>
        <dbReference type="Pfam" id="PF13231"/>
    </source>
</evidence>
<dbReference type="PANTHER" id="PTHR33908">
    <property type="entry name" value="MANNOSYLTRANSFERASE YKCB-RELATED"/>
    <property type="match status" value="1"/>
</dbReference>
<feature type="transmembrane region" description="Helical" evidence="8">
    <location>
        <begin position="333"/>
        <end position="352"/>
    </location>
</feature>
<evidence type="ECO:0000313" key="10">
    <source>
        <dbReference type="EMBL" id="PIT38647.1"/>
    </source>
</evidence>
<feature type="transmembrane region" description="Helical" evidence="8">
    <location>
        <begin position="237"/>
        <end position="257"/>
    </location>
</feature>
<dbReference type="GO" id="GO:0005886">
    <property type="term" value="C:plasma membrane"/>
    <property type="evidence" value="ECO:0007669"/>
    <property type="project" value="UniProtKB-SubCell"/>
</dbReference>
<feature type="transmembrane region" description="Helical" evidence="8">
    <location>
        <begin position="12"/>
        <end position="32"/>
    </location>
</feature>
<accession>A0A2N9X644</accession>
<dbReference type="EMBL" id="MEIL01000029">
    <property type="protein sequence ID" value="PIT38647.1"/>
    <property type="molecule type" value="Genomic_DNA"/>
</dbReference>
<comment type="subcellular location">
    <subcellularLocation>
        <location evidence="1">Cell membrane</location>
        <topology evidence="1">Multi-pass membrane protein</topology>
    </subcellularLocation>
</comment>
<dbReference type="GO" id="GO:0009103">
    <property type="term" value="P:lipopolysaccharide biosynthetic process"/>
    <property type="evidence" value="ECO:0007669"/>
    <property type="project" value="UniProtKB-ARBA"/>
</dbReference>
<keyword evidence="6 8" id="KW-1133">Transmembrane helix</keyword>
<evidence type="ECO:0000256" key="3">
    <source>
        <dbReference type="ARBA" id="ARBA00022676"/>
    </source>
</evidence>
<feature type="domain" description="Glycosyltransferase RgtA/B/C/D-like" evidence="9">
    <location>
        <begin position="52"/>
        <end position="209"/>
    </location>
</feature>
<feature type="transmembrane region" description="Helical" evidence="8">
    <location>
        <begin position="192"/>
        <end position="211"/>
    </location>
</feature>
<dbReference type="RefSeq" id="WP_100152532.1">
    <property type="nucleotide sequence ID" value="NZ_MEIL01000029.1"/>
</dbReference>
<feature type="transmembrane region" description="Helical" evidence="8">
    <location>
        <begin position="71"/>
        <end position="92"/>
    </location>
</feature>
<keyword evidence="4" id="KW-0808">Transferase</keyword>
<feature type="transmembrane region" description="Helical" evidence="8">
    <location>
        <begin position="305"/>
        <end position="321"/>
    </location>
</feature>
<gene>
    <name evidence="10" type="ORF">BHC54_09015</name>
</gene>
<protein>
    <recommendedName>
        <fullName evidence="9">Glycosyltransferase RgtA/B/C/D-like domain-containing protein</fullName>
    </recommendedName>
</protein>
<evidence type="ECO:0000256" key="4">
    <source>
        <dbReference type="ARBA" id="ARBA00022679"/>
    </source>
</evidence>
<dbReference type="InterPro" id="IPR038731">
    <property type="entry name" value="RgtA/B/C-like"/>
</dbReference>
<evidence type="ECO:0000313" key="11">
    <source>
        <dbReference type="Proteomes" id="UP000230202"/>
    </source>
</evidence>
<keyword evidence="5 8" id="KW-0812">Transmembrane</keyword>
<dbReference type="Pfam" id="PF13231">
    <property type="entry name" value="PMT_2"/>
    <property type="match status" value="1"/>
</dbReference>
<feature type="transmembrane region" description="Helical" evidence="8">
    <location>
        <begin position="149"/>
        <end position="180"/>
    </location>
</feature>
<comment type="caution">
    <text evidence="10">The sequence shown here is derived from an EMBL/GenBank/DDBJ whole genome shotgun (WGS) entry which is preliminary data.</text>
</comment>
<keyword evidence="2" id="KW-1003">Cell membrane</keyword>
<dbReference type="PANTHER" id="PTHR33908:SF9">
    <property type="entry name" value="BLL5595 PROTEIN"/>
    <property type="match status" value="1"/>
</dbReference>
<dbReference type="InterPro" id="IPR050297">
    <property type="entry name" value="LipidA_mod_glycosyltrf_83"/>
</dbReference>
<dbReference type="Proteomes" id="UP000230202">
    <property type="component" value="Unassembled WGS sequence"/>
</dbReference>
<feature type="transmembrane region" description="Helical" evidence="8">
    <location>
        <begin position="278"/>
        <end position="299"/>
    </location>
</feature>
<keyword evidence="11" id="KW-1185">Reference proteome</keyword>